<accession>W7JR99</accession>
<dbReference type="InterPro" id="IPR051105">
    <property type="entry name" value="WWC/KIBRA_Hippo_Reg"/>
</dbReference>
<reference evidence="2 3" key="1">
    <citation type="submission" date="2013-02" db="EMBL/GenBank/DDBJ databases">
        <title>The Genome Sequence of Plasmodium falciparum NF54.</title>
        <authorList>
            <consortium name="The Broad Institute Genome Sequencing Platform"/>
            <consortium name="The Broad Institute Genome Sequencing Center for Infectious Disease"/>
            <person name="Neafsey D."/>
            <person name="Cheeseman I."/>
            <person name="Volkman S."/>
            <person name="Adams J."/>
            <person name="Walker B."/>
            <person name="Young S.K."/>
            <person name="Zeng Q."/>
            <person name="Gargeya S."/>
            <person name="Fitzgerald M."/>
            <person name="Haas B."/>
            <person name="Abouelleil A."/>
            <person name="Alvarado L."/>
            <person name="Arachchi H.M."/>
            <person name="Berlin A.M."/>
            <person name="Chapman S.B."/>
            <person name="Dewar J."/>
            <person name="Goldberg J."/>
            <person name="Griggs A."/>
            <person name="Gujja S."/>
            <person name="Hansen M."/>
            <person name="Howarth C."/>
            <person name="Imamovic A."/>
            <person name="Larimer J."/>
            <person name="McCowan C."/>
            <person name="Murphy C."/>
            <person name="Neiman D."/>
            <person name="Pearson M."/>
            <person name="Priest M."/>
            <person name="Roberts A."/>
            <person name="Saif S."/>
            <person name="Shea T."/>
            <person name="Sisk P."/>
            <person name="Sykes S."/>
            <person name="Wortman J."/>
            <person name="Nusbaum C."/>
            <person name="Birren B."/>
        </authorList>
    </citation>
    <scope>NUCLEOTIDE SEQUENCE [LARGE SCALE GENOMIC DNA]</scope>
    <source>
        <strain evidence="2 3">NF54</strain>
    </source>
</reference>
<keyword evidence="3" id="KW-1185">Reference proteome</keyword>
<protein>
    <submittedName>
        <fullName evidence="2">Uncharacterized protein</fullName>
    </submittedName>
</protein>
<feature type="region of interest" description="Disordered" evidence="1">
    <location>
        <begin position="912"/>
        <end position="966"/>
    </location>
</feature>
<dbReference type="EMBL" id="KE123842">
    <property type="protein sequence ID" value="EWC87483.1"/>
    <property type="molecule type" value="Genomic_DNA"/>
</dbReference>
<feature type="region of interest" description="Disordered" evidence="1">
    <location>
        <begin position="1260"/>
        <end position="1282"/>
    </location>
</feature>
<dbReference type="PANTHER" id="PTHR14791">
    <property type="entry name" value="BOMB/KIRA PROTEINS"/>
    <property type="match status" value="1"/>
</dbReference>
<dbReference type="PANTHER" id="PTHR14791:SF29">
    <property type="entry name" value="PROTEIN KIBRA"/>
    <property type="match status" value="1"/>
</dbReference>
<feature type="region of interest" description="Disordered" evidence="1">
    <location>
        <begin position="1781"/>
        <end position="1825"/>
    </location>
</feature>
<name>W7JR99_PLAFO</name>
<evidence type="ECO:0000313" key="3">
    <source>
        <dbReference type="Proteomes" id="UP000030673"/>
    </source>
</evidence>
<evidence type="ECO:0000313" key="2">
    <source>
        <dbReference type="EMBL" id="EWC87483.1"/>
    </source>
</evidence>
<feature type="compositionally biased region" description="Basic and acidic residues" evidence="1">
    <location>
        <begin position="1781"/>
        <end position="1793"/>
    </location>
</feature>
<feature type="compositionally biased region" description="Acidic residues" evidence="1">
    <location>
        <begin position="396"/>
        <end position="414"/>
    </location>
</feature>
<feature type="region of interest" description="Disordered" evidence="1">
    <location>
        <begin position="529"/>
        <end position="555"/>
    </location>
</feature>
<feature type="region of interest" description="Disordered" evidence="1">
    <location>
        <begin position="291"/>
        <end position="335"/>
    </location>
</feature>
<proteinExistence type="predicted"/>
<feature type="compositionally biased region" description="Basic and acidic residues" evidence="1">
    <location>
        <begin position="376"/>
        <end position="388"/>
    </location>
</feature>
<feature type="compositionally biased region" description="Basic residues" evidence="1">
    <location>
        <begin position="923"/>
        <end position="936"/>
    </location>
</feature>
<sequence length="1825" mass="216849">MSKKKDAKFSKSCKREKSTKWKYIYQKKSIYKKCLNSRNKIVFVQGEKNKFKNIHFKGNKRRIMNITNIFKIYNLKNNNENNKKNTKVCSTYKDNIKNVFTHNDNKINFDKIEKNIMWKKLLIDMICFNNNLNVPYNESKYYSDSTSASSKNFDNHMNEKNITMYYKGKGKKKCNPINKKGNNFDYINKINYSVNIELHSLFTYVRTKLKKKNKDSFKNTNVLNKMSLHDDNDLINNRYNKEQYAKLNNQYIPENKEKILNDIKTKPNMAPPPNRRKSIIGGVRENMDMYDNNNNNNYNGPYNNNYNGPYNNNYNDPYNNNNYNDPYNNNNYNDPYNNKFRPMVKSESHHIKNNVQREANVHIEESVERNKKKQSNNKEENKVSKEQEQLNNNESEGIDEDLFSDEFDMDDYDSDGNKKEKPYYTDRCILDRSTKRVSILDKLNLGLKNKGNDKNKNDENISNKDILTKKSDDNAFKLKKYESKKYVDNTNEDSNTDDESYDKNKKMKNIKNVKDIKDIRNYHKMNSLMRNENKMPPPKKIVQNKGQTKKVDEMDTSKKEGIKDMKGNVYKNKKDARMKSKMNYPPKHDMNNPMDRDVNNTMNYDVNNTMNYVNYDVNNTMNYGINNNMNYDINNNMNYDINNTMNYDVNNTMNYNINNPMYYDINNPINYQMNNTNISNINNPINYQMNIPLDYQMIPNNNINNIHNNNNNINNSIYFQNNNKSINYNGINHFPCNDINNISYPEQKNNINNMHIDSSNQLIEGNYNNMNRINSNNKNLILYNKGNEKYDEDFTLNYILQKYDDDDQFFCSNIYTQINEEDKKDELKKYTEGMNRLVEQMYFYDNFNDEYKITKENKKETTESFDIIDTSLNIHVVDANEDNITDVNKDNQEIISKMELKIKELEKTIDEMKKKDKVDSSHHEKKKKTKKKKKTNNGRSSSFSDESSYNKEEEEGEEESNKKHSMLNKLKKDIEEMKKNMKREEENRRIQKRGIKKKMKEMKGDIKKEENDKIDDNVKSVQEDEKNKTKEKIENDEELDNEYAYKFNIDDIINTEQLNNIKNGILDNVYYYIYESYDQRDYDILENLAKKHEIKGRKISYNINLPKYNFNAKRTSSAWFLNPAYENYMLEEKKKKRMSLEQNKMISSNSFEHVQFLFNENEMVDGTIIKNGDDDDDDDDKSVGKISEIRDSEFSYESFISEQKKKIKKNKINLIKIKNNVVRNKSKSIIQDHNIKEDIKENNMVGHKEDDDEKYKKYEDKEKDDINSKQIQNSQTSPSNNDNIINNIFGTINNYVQENGVLDFYNSSNLIIKEENEKGEKKEKKVEKINEDENDNNDENILKDQIEKQKKEKELLELEIENKKKKKELEELELQLMENKKKQFLGNKLIDDLQKDINCTKEEKKKKNEAKEEEETEKNINDQMVNEKEMDVNSKNEREIVQVHNEIKNTNNKEEEGKKKNLLKEKEINDCLNDYINKQKKKEKKKNNWAMYGRPIVKRQNNRNINIKNDLKKLYSSKSESGFNDYAFYAERFFEVITGYNSEPDYLSDIDNQAKNEENKNDIIHNNNIIKISKKMKENIYENSPFHTYGRPIYEKKSKNPNNYNKIKSTTHNAILKKKRKKTLNKSISINSFTKMNSSNNKIVKRTSIKNNTIDNYNNSTIKKIIHKEQNVEDQGYIDLKTKRKLIYDALDEINQQTQQKNLKITENITQVGKKHGQNVSNIIKNTGAMLIEKITRKGNDNNEEDQFSEELKALEKLKKLKELKRIEELKTLEEEEKKRLEELNSLKVEEEKKKKKKYGGNEKNGRNEKNRTSKKERGRKIITI</sequence>
<feature type="region of interest" description="Disordered" evidence="1">
    <location>
        <begin position="355"/>
        <end position="421"/>
    </location>
</feature>
<dbReference type="OMA" id="YNMNNPM"/>
<feature type="compositionally biased region" description="Basic and acidic residues" evidence="1">
    <location>
        <begin position="1317"/>
        <end position="1331"/>
    </location>
</feature>
<feature type="region of interest" description="Disordered" evidence="1">
    <location>
        <begin position="1317"/>
        <end position="1344"/>
    </location>
</feature>
<evidence type="ECO:0000256" key="1">
    <source>
        <dbReference type="SAM" id="MobiDB-lite"/>
    </source>
</evidence>
<gene>
    <name evidence="2" type="ORF">PFNF54_03608</name>
</gene>
<feature type="compositionally biased region" description="Basic and acidic residues" evidence="1">
    <location>
        <begin position="912"/>
        <end position="922"/>
    </location>
</feature>
<feature type="compositionally biased region" description="Basic and acidic residues" evidence="1">
    <location>
        <begin position="359"/>
        <end position="369"/>
    </location>
</feature>
<dbReference type="Proteomes" id="UP000030673">
    <property type="component" value="Unassembled WGS sequence"/>
</dbReference>
<feature type="compositionally biased region" description="Basic and acidic residues" evidence="1">
    <location>
        <begin position="1800"/>
        <end position="1816"/>
    </location>
</feature>
<feature type="compositionally biased region" description="Polar residues" evidence="1">
    <location>
        <begin position="1268"/>
        <end position="1279"/>
    </location>
</feature>
<organism evidence="2 3">
    <name type="scientific">Plasmodium falciparum (isolate NF54)</name>
    <dbReference type="NCBI Taxonomy" id="5843"/>
    <lineage>
        <taxon>Eukaryota</taxon>
        <taxon>Sar</taxon>
        <taxon>Alveolata</taxon>
        <taxon>Apicomplexa</taxon>
        <taxon>Aconoidasida</taxon>
        <taxon>Haemosporida</taxon>
        <taxon>Plasmodiidae</taxon>
        <taxon>Plasmodium</taxon>
        <taxon>Plasmodium (Laverania)</taxon>
    </lineage>
</organism>